<sequence>MNDTIQVEILSALREQNKLIAALLREVSGMRSVGRVVGESGPVLSGPAIAAACAEINLPGFSGRHALSRSE</sequence>
<reference evidence="1 2" key="1">
    <citation type="submission" date="2024-11" db="EMBL/GenBank/DDBJ databases">
        <title>Draft genome sequences of two bacteria associated to sugarcane roots in Colombia.</title>
        <authorList>
            <person name="Pardo-Diaz S."/>
            <person name="Masmela-Mendoza J."/>
            <person name="Delgadillo-Duran P."/>
            <person name="Bautista E.J."/>
            <person name="Rojas-Tapias D.F."/>
        </authorList>
    </citation>
    <scope>NUCLEOTIDE SEQUENCE [LARGE SCALE GENOMIC DNA]</scope>
    <source>
        <strain evidence="1 2">Ap18</strain>
    </source>
</reference>
<protein>
    <submittedName>
        <fullName evidence="1">Uncharacterized protein</fullName>
    </submittedName>
</protein>
<accession>A0ABW8V4V0</accession>
<dbReference type="EMBL" id="JBJLSN010000011">
    <property type="protein sequence ID" value="MFL7901530.1"/>
    <property type="molecule type" value="Genomic_DNA"/>
</dbReference>
<organism evidence="1 2">
    <name type="scientific">Azospirillum argentinense</name>
    <dbReference type="NCBI Taxonomy" id="2970906"/>
    <lineage>
        <taxon>Bacteria</taxon>
        <taxon>Pseudomonadati</taxon>
        <taxon>Pseudomonadota</taxon>
        <taxon>Alphaproteobacteria</taxon>
        <taxon>Rhodospirillales</taxon>
        <taxon>Azospirillaceae</taxon>
        <taxon>Azospirillum</taxon>
    </lineage>
</organism>
<dbReference type="RefSeq" id="WP_407823993.1">
    <property type="nucleotide sequence ID" value="NZ_JBJLSN010000011.1"/>
</dbReference>
<dbReference type="Proteomes" id="UP001628281">
    <property type="component" value="Unassembled WGS sequence"/>
</dbReference>
<comment type="caution">
    <text evidence="1">The sequence shown here is derived from an EMBL/GenBank/DDBJ whole genome shotgun (WGS) entry which is preliminary data.</text>
</comment>
<keyword evidence="2" id="KW-1185">Reference proteome</keyword>
<evidence type="ECO:0000313" key="2">
    <source>
        <dbReference type="Proteomes" id="UP001628281"/>
    </source>
</evidence>
<evidence type="ECO:0000313" key="1">
    <source>
        <dbReference type="EMBL" id="MFL7901530.1"/>
    </source>
</evidence>
<name>A0ABW8V4V0_9PROT</name>
<gene>
    <name evidence="1" type="ORF">ACJ41P_10385</name>
</gene>
<proteinExistence type="predicted"/>